<proteinExistence type="predicted"/>
<evidence type="ECO:0000259" key="1">
    <source>
        <dbReference type="Pfam" id="PF03050"/>
    </source>
</evidence>
<organism evidence="3 4">
    <name type="scientific">Lapidilactobacillus gannanensis</name>
    <dbReference type="NCBI Taxonomy" id="2486002"/>
    <lineage>
        <taxon>Bacteria</taxon>
        <taxon>Bacillati</taxon>
        <taxon>Bacillota</taxon>
        <taxon>Bacilli</taxon>
        <taxon>Lactobacillales</taxon>
        <taxon>Lactobacillaceae</taxon>
        <taxon>Lapidilactobacillus</taxon>
    </lineage>
</organism>
<reference evidence="4" key="1">
    <citation type="journal article" date="2019" name="Int. J. Syst. Evol. Microbiol.">
        <title>The Global Catalogue of Microorganisms (GCM) 10K type strain sequencing project: providing services to taxonomists for standard genome sequencing and annotation.</title>
        <authorList>
            <consortium name="The Broad Institute Genomics Platform"/>
            <consortium name="The Broad Institute Genome Sequencing Center for Infectious Disease"/>
            <person name="Wu L."/>
            <person name="Ma J."/>
        </authorList>
    </citation>
    <scope>NUCLEOTIDE SEQUENCE [LARGE SCALE GENOMIC DNA]</scope>
    <source>
        <strain evidence="4">CCM 8937</strain>
    </source>
</reference>
<dbReference type="NCBIfam" id="NF033517">
    <property type="entry name" value="transpos_IS66"/>
    <property type="match status" value="1"/>
</dbReference>
<dbReference type="RefSeq" id="WP_164509149.1">
    <property type="nucleotide sequence ID" value="NZ_JBHTOH010000015.1"/>
</dbReference>
<dbReference type="InterPro" id="IPR052344">
    <property type="entry name" value="Transposase-related"/>
</dbReference>
<dbReference type="PANTHER" id="PTHR33678:SF1">
    <property type="entry name" value="BLL1576 PROTEIN"/>
    <property type="match status" value="1"/>
</dbReference>
<gene>
    <name evidence="3" type="ORF">ACFQ4R_02145</name>
</gene>
<comment type="caution">
    <text evidence="3">The sequence shown here is derived from an EMBL/GenBank/DDBJ whole genome shotgun (WGS) entry which is preliminary data.</text>
</comment>
<dbReference type="Pfam" id="PF03050">
    <property type="entry name" value="DDE_Tnp_IS66"/>
    <property type="match status" value="1"/>
</dbReference>
<evidence type="ECO:0000313" key="3">
    <source>
        <dbReference type="EMBL" id="MFD1410426.1"/>
    </source>
</evidence>
<dbReference type="PANTHER" id="PTHR33678">
    <property type="entry name" value="BLL1576 PROTEIN"/>
    <property type="match status" value="1"/>
</dbReference>
<dbReference type="InterPro" id="IPR004291">
    <property type="entry name" value="Transposase_IS66_central"/>
</dbReference>
<name>A0ABW4BKW8_9LACO</name>
<feature type="domain" description="Transposase IS66 C-terminal" evidence="2">
    <location>
        <begin position="428"/>
        <end position="469"/>
    </location>
</feature>
<sequence length="482" mass="54521">MEKGTWSKQSVMPLYRWTTLSTTLMLGIRTTISVILSQTGQQSEAVTDDEPQQLRKPKSTRQQLLANDLPVRTTVVSKTDEYSEHGHELKLVGTHFVREVVHRIPGRLFVEKIYEKTYKCSTCELEDGCSHIYRGNAPKALIAHSIATPSLIASILHQKCILGTPLYRQLKDWQRAGVLLSETTISNWVIKCAELVKPVYDLMRSHLMSQGFLQGDETPYQVLQEPGKSAQSKSYIWVARSITRCETPVVMYAYANTRSGKFAQNLYSGFPGVLQCDGYAGYNLLGDSITRVGCWAHVRRKFFDDFKNTKKMTLGLKLLNQMLELERNWAGLDSASRLEKRQVVLKPLIEHFWEWCDHVETLPKDRLGKALAYAQGQRVALNRVLEFGEIDLSNNASECNMKSYVIGRKNWLFSTSPKGAEANAIWMTVVETAKANGLDPRNYITQLLEIVSQLPTFAKTESLEACLPWNLKTNSSNVESSV</sequence>
<dbReference type="Pfam" id="PF13817">
    <property type="entry name" value="DDE_Tnp_IS66_C"/>
    <property type="match status" value="1"/>
</dbReference>
<evidence type="ECO:0000313" key="4">
    <source>
        <dbReference type="Proteomes" id="UP001597191"/>
    </source>
</evidence>
<protein>
    <submittedName>
        <fullName evidence="3">IS66 family transposase</fullName>
    </submittedName>
</protein>
<accession>A0ABW4BKW8</accession>
<evidence type="ECO:0000259" key="2">
    <source>
        <dbReference type="Pfam" id="PF13817"/>
    </source>
</evidence>
<feature type="domain" description="Transposase IS66 central" evidence="1">
    <location>
        <begin position="144"/>
        <end position="421"/>
    </location>
</feature>
<dbReference type="EMBL" id="JBHTOH010000015">
    <property type="protein sequence ID" value="MFD1410426.1"/>
    <property type="molecule type" value="Genomic_DNA"/>
</dbReference>
<dbReference type="InterPro" id="IPR039552">
    <property type="entry name" value="IS66_C"/>
</dbReference>
<dbReference type="Proteomes" id="UP001597191">
    <property type="component" value="Unassembled WGS sequence"/>
</dbReference>
<keyword evidence="4" id="KW-1185">Reference proteome</keyword>